<organism evidence="1 2">
    <name type="scientific">Paraburkholderia humisilvae</name>
    <dbReference type="NCBI Taxonomy" id="627669"/>
    <lineage>
        <taxon>Bacteria</taxon>
        <taxon>Pseudomonadati</taxon>
        <taxon>Pseudomonadota</taxon>
        <taxon>Betaproteobacteria</taxon>
        <taxon>Burkholderiales</taxon>
        <taxon>Burkholderiaceae</taxon>
        <taxon>Paraburkholderia</taxon>
    </lineage>
</organism>
<sequence>MIDAQRNARLWRLLARVRELRVQRKRRTLNAARDALQRADALVDQRRAEITRHELQRRSILQLCGHDKRIGRLWRDALRWHDERTPALHRALALAIHEQAAAAGNVSKASMQLQRETIGRDDAIERARRFKAALVERD</sequence>
<dbReference type="EMBL" id="CADIKH010000035">
    <property type="protein sequence ID" value="CAB3767912.1"/>
    <property type="molecule type" value="Genomic_DNA"/>
</dbReference>
<dbReference type="Proteomes" id="UP000494363">
    <property type="component" value="Unassembled WGS sequence"/>
</dbReference>
<name>A0A6J5ERS8_9BURK</name>
<keyword evidence="2" id="KW-1185">Reference proteome</keyword>
<proteinExistence type="predicted"/>
<evidence type="ECO:0000313" key="1">
    <source>
        <dbReference type="EMBL" id="CAB3767912.1"/>
    </source>
</evidence>
<evidence type="ECO:0000313" key="2">
    <source>
        <dbReference type="Proteomes" id="UP000494363"/>
    </source>
</evidence>
<dbReference type="AlphaFoldDB" id="A0A6J5ERS8"/>
<reference evidence="1 2" key="1">
    <citation type="submission" date="2020-04" db="EMBL/GenBank/DDBJ databases">
        <authorList>
            <person name="De Canck E."/>
        </authorList>
    </citation>
    <scope>NUCLEOTIDE SEQUENCE [LARGE SCALE GENOMIC DNA]</scope>
    <source>
        <strain evidence="1 2">LMG 29542</strain>
    </source>
</reference>
<gene>
    <name evidence="1" type="ORF">LMG29542_05729</name>
</gene>
<accession>A0A6J5ERS8</accession>
<protein>
    <submittedName>
        <fullName evidence="1">Uncharacterized protein</fullName>
    </submittedName>
</protein>
<dbReference type="RefSeq" id="WP_175229923.1">
    <property type="nucleotide sequence ID" value="NZ_CADIKH010000035.1"/>
</dbReference>